<sequence>MEVGLKRRLLDLSVPSPRSARLGHLGPRLARSSPIVTIYGCRSEGNVASRQDRPGACEKMLISPQPGTHVRDLTAAIRQRLTLPFSLPRFRDTFTGSRFQVLIRMSCSVAAALCVVLTDNSYEQFVIVVHACYRINSHGRATDDRGVPGHCIKMASRISIDNSSGQARRRPSNSPLHRTRIKLDAHGAEFITRRLTC</sequence>
<dbReference type="Proteomes" id="UP000299102">
    <property type="component" value="Unassembled WGS sequence"/>
</dbReference>
<name>A0A4C1VXZ0_EUMVA</name>
<proteinExistence type="predicted"/>
<reference evidence="1 2" key="1">
    <citation type="journal article" date="2019" name="Commun. Biol.">
        <title>The bagworm genome reveals a unique fibroin gene that provides high tensile strength.</title>
        <authorList>
            <person name="Kono N."/>
            <person name="Nakamura H."/>
            <person name="Ohtoshi R."/>
            <person name="Tomita M."/>
            <person name="Numata K."/>
            <person name="Arakawa K."/>
        </authorList>
    </citation>
    <scope>NUCLEOTIDE SEQUENCE [LARGE SCALE GENOMIC DNA]</scope>
</reference>
<organism evidence="1 2">
    <name type="scientific">Eumeta variegata</name>
    <name type="common">Bagworm moth</name>
    <name type="synonym">Eumeta japonica</name>
    <dbReference type="NCBI Taxonomy" id="151549"/>
    <lineage>
        <taxon>Eukaryota</taxon>
        <taxon>Metazoa</taxon>
        <taxon>Ecdysozoa</taxon>
        <taxon>Arthropoda</taxon>
        <taxon>Hexapoda</taxon>
        <taxon>Insecta</taxon>
        <taxon>Pterygota</taxon>
        <taxon>Neoptera</taxon>
        <taxon>Endopterygota</taxon>
        <taxon>Lepidoptera</taxon>
        <taxon>Glossata</taxon>
        <taxon>Ditrysia</taxon>
        <taxon>Tineoidea</taxon>
        <taxon>Psychidae</taxon>
        <taxon>Oiketicinae</taxon>
        <taxon>Eumeta</taxon>
    </lineage>
</organism>
<gene>
    <name evidence="1" type="ORF">EVAR_16055_1</name>
</gene>
<comment type="caution">
    <text evidence="1">The sequence shown here is derived from an EMBL/GenBank/DDBJ whole genome shotgun (WGS) entry which is preliminary data.</text>
</comment>
<dbReference type="AlphaFoldDB" id="A0A4C1VXZ0"/>
<evidence type="ECO:0000313" key="1">
    <source>
        <dbReference type="EMBL" id="GBP43480.1"/>
    </source>
</evidence>
<protein>
    <submittedName>
        <fullName evidence="1">Uncharacterized protein</fullName>
    </submittedName>
</protein>
<accession>A0A4C1VXZ0</accession>
<evidence type="ECO:0000313" key="2">
    <source>
        <dbReference type="Proteomes" id="UP000299102"/>
    </source>
</evidence>
<keyword evidence="2" id="KW-1185">Reference proteome</keyword>
<dbReference type="EMBL" id="BGZK01000436">
    <property type="protein sequence ID" value="GBP43480.1"/>
    <property type="molecule type" value="Genomic_DNA"/>
</dbReference>